<keyword evidence="1" id="KW-0472">Membrane</keyword>
<evidence type="ECO:0000313" key="3">
    <source>
        <dbReference type="Proteomes" id="UP000256779"/>
    </source>
</evidence>
<dbReference type="RefSeq" id="WP_115866338.1">
    <property type="nucleotide sequence ID" value="NZ_QREG01000001.1"/>
</dbReference>
<feature type="transmembrane region" description="Helical" evidence="1">
    <location>
        <begin position="86"/>
        <end position="109"/>
    </location>
</feature>
<comment type="caution">
    <text evidence="2">The sequence shown here is derived from an EMBL/GenBank/DDBJ whole genome shotgun (WGS) entry which is preliminary data.</text>
</comment>
<organism evidence="2 3">
    <name type="scientific">Marinoscillum furvescens DSM 4134</name>
    <dbReference type="NCBI Taxonomy" id="1122208"/>
    <lineage>
        <taxon>Bacteria</taxon>
        <taxon>Pseudomonadati</taxon>
        <taxon>Bacteroidota</taxon>
        <taxon>Cytophagia</taxon>
        <taxon>Cytophagales</taxon>
        <taxon>Reichenbachiellaceae</taxon>
        <taxon>Marinoscillum</taxon>
    </lineage>
</organism>
<sequence length="156" mass="17499">MRFAPVMRHTLVSGLSCAEVLYQIEQSTQVIDDEYITENARFNGRFFNASFRISPKIRTPQNAVPLLVGKVEDTSRGSIIFLTIRLFPAGVLYLKVSTLLCMLVGMIFLLLSPQFSNACIAFGLGIINYLILYVNFRMRAQQAVSDLEEILAQVGE</sequence>
<name>A0A3D9LGL9_MARFU</name>
<reference evidence="2 3" key="1">
    <citation type="submission" date="2018-07" db="EMBL/GenBank/DDBJ databases">
        <title>Genomic Encyclopedia of Type Strains, Phase IV (KMG-IV): sequencing the most valuable type-strain genomes for metagenomic binning, comparative biology and taxonomic classification.</title>
        <authorList>
            <person name="Goeker M."/>
        </authorList>
    </citation>
    <scope>NUCLEOTIDE SEQUENCE [LARGE SCALE GENOMIC DNA]</scope>
    <source>
        <strain evidence="2 3">DSM 4134</strain>
    </source>
</reference>
<protein>
    <submittedName>
        <fullName evidence="2">Uncharacterized protein</fullName>
    </submittedName>
</protein>
<keyword evidence="1" id="KW-0812">Transmembrane</keyword>
<feature type="transmembrane region" description="Helical" evidence="1">
    <location>
        <begin position="115"/>
        <end position="136"/>
    </location>
</feature>
<dbReference type="AlphaFoldDB" id="A0A3D9LGL9"/>
<dbReference type="EMBL" id="QREG01000001">
    <property type="protein sequence ID" value="REE05840.1"/>
    <property type="molecule type" value="Genomic_DNA"/>
</dbReference>
<dbReference type="Proteomes" id="UP000256779">
    <property type="component" value="Unassembled WGS sequence"/>
</dbReference>
<evidence type="ECO:0000256" key="1">
    <source>
        <dbReference type="SAM" id="Phobius"/>
    </source>
</evidence>
<proteinExistence type="predicted"/>
<evidence type="ECO:0000313" key="2">
    <source>
        <dbReference type="EMBL" id="REE05840.1"/>
    </source>
</evidence>
<gene>
    <name evidence="2" type="ORF">C7460_101359</name>
</gene>
<keyword evidence="3" id="KW-1185">Reference proteome</keyword>
<accession>A0A3D9LGL9</accession>
<keyword evidence="1" id="KW-1133">Transmembrane helix</keyword>